<keyword evidence="1 2" id="KW-0238">DNA-binding</keyword>
<organism evidence="5 6">
    <name type="scientific">Mycobacterium timonense</name>
    <dbReference type="NCBI Taxonomy" id="701043"/>
    <lineage>
        <taxon>Bacteria</taxon>
        <taxon>Bacillati</taxon>
        <taxon>Actinomycetota</taxon>
        <taxon>Actinomycetes</taxon>
        <taxon>Mycobacteriales</taxon>
        <taxon>Mycobacteriaceae</taxon>
        <taxon>Mycobacterium</taxon>
        <taxon>Mycobacterium avium complex (MAC)</taxon>
    </lineage>
</organism>
<dbReference type="Proteomes" id="UP000465301">
    <property type="component" value="Unassembled WGS sequence"/>
</dbReference>
<dbReference type="PROSITE" id="PS50977">
    <property type="entry name" value="HTH_TETR_2"/>
    <property type="match status" value="1"/>
</dbReference>
<feature type="region of interest" description="Disordered" evidence="3">
    <location>
        <begin position="90"/>
        <end position="109"/>
    </location>
</feature>
<sequence length="109" mass="11841">MGRKGWGGAPPADDEEARKRIVDAAIRSMERRGPQGTSLSTIASDLGITRPTVYRYFATIDELVTAASDVALGGWTARIADSRRASTTRWTCSSRRWPTSSSASPKNHC</sequence>
<keyword evidence="6" id="KW-1185">Reference proteome</keyword>
<name>A0A7I9ZEA6_9MYCO</name>
<dbReference type="PANTHER" id="PTHR30055">
    <property type="entry name" value="HTH-TYPE TRANSCRIPTIONAL REGULATOR RUTR"/>
    <property type="match status" value="1"/>
</dbReference>
<feature type="domain" description="HTH tetR-type" evidence="4">
    <location>
        <begin position="15"/>
        <end position="75"/>
    </location>
</feature>
<dbReference type="RefSeq" id="WP_244324482.1">
    <property type="nucleotide sequence ID" value="NZ_BLLA01000002.1"/>
</dbReference>
<protein>
    <recommendedName>
        <fullName evidence="4">HTH tetR-type domain-containing protein</fullName>
    </recommendedName>
</protein>
<accession>A0A7I9ZEA6</accession>
<feature type="DNA-binding region" description="H-T-H motif" evidence="2">
    <location>
        <begin position="38"/>
        <end position="57"/>
    </location>
</feature>
<evidence type="ECO:0000256" key="2">
    <source>
        <dbReference type="PROSITE-ProRule" id="PRU00335"/>
    </source>
</evidence>
<dbReference type="AlphaFoldDB" id="A0A7I9ZEA6"/>
<dbReference type="GO" id="GO:0000976">
    <property type="term" value="F:transcription cis-regulatory region binding"/>
    <property type="evidence" value="ECO:0007669"/>
    <property type="project" value="TreeGrafter"/>
</dbReference>
<dbReference type="InterPro" id="IPR001647">
    <property type="entry name" value="HTH_TetR"/>
</dbReference>
<proteinExistence type="predicted"/>
<reference evidence="5 6" key="1">
    <citation type="journal article" date="2019" name="Emerg. Microbes Infect.">
        <title>Comprehensive subspecies identification of 175 nontuberculous mycobacteria species based on 7547 genomic profiles.</title>
        <authorList>
            <person name="Matsumoto Y."/>
            <person name="Kinjo T."/>
            <person name="Motooka D."/>
            <person name="Nabeya D."/>
            <person name="Jung N."/>
            <person name="Uechi K."/>
            <person name="Horii T."/>
            <person name="Iida T."/>
            <person name="Fujita J."/>
            <person name="Nakamura S."/>
        </authorList>
    </citation>
    <scope>NUCLEOTIDE SEQUENCE [LARGE SCALE GENOMIC DNA]</scope>
    <source>
        <strain evidence="5 6">JCM 30726</strain>
    </source>
</reference>
<evidence type="ECO:0000313" key="6">
    <source>
        <dbReference type="Proteomes" id="UP000465301"/>
    </source>
</evidence>
<dbReference type="InterPro" id="IPR050109">
    <property type="entry name" value="HTH-type_TetR-like_transc_reg"/>
</dbReference>
<dbReference type="InterPro" id="IPR009057">
    <property type="entry name" value="Homeodomain-like_sf"/>
</dbReference>
<dbReference type="SUPFAM" id="SSF46689">
    <property type="entry name" value="Homeodomain-like"/>
    <property type="match status" value="1"/>
</dbReference>
<dbReference type="GO" id="GO:0003700">
    <property type="term" value="F:DNA-binding transcription factor activity"/>
    <property type="evidence" value="ECO:0007669"/>
    <property type="project" value="TreeGrafter"/>
</dbReference>
<comment type="caution">
    <text evidence="5">The sequence shown here is derived from an EMBL/GenBank/DDBJ whole genome shotgun (WGS) entry which is preliminary data.</text>
</comment>
<dbReference type="Gene3D" id="1.10.357.10">
    <property type="entry name" value="Tetracycline Repressor, domain 2"/>
    <property type="match status" value="1"/>
</dbReference>
<evidence type="ECO:0000259" key="4">
    <source>
        <dbReference type="PROSITE" id="PS50977"/>
    </source>
</evidence>
<evidence type="ECO:0000256" key="3">
    <source>
        <dbReference type="SAM" id="MobiDB-lite"/>
    </source>
</evidence>
<dbReference type="EMBL" id="BLLA01000002">
    <property type="protein sequence ID" value="GFG99344.1"/>
    <property type="molecule type" value="Genomic_DNA"/>
</dbReference>
<dbReference type="Pfam" id="PF00440">
    <property type="entry name" value="TetR_N"/>
    <property type="match status" value="1"/>
</dbReference>
<evidence type="ECO:0000313" key="5">
    <source>
        <dbReference type="EMBL" id="GFG99344.1"/>
    </source>
</evidence>
<dbReference type="PANTHER" id="PTHR30055:SF226">
    <property type="entry name" value="HTH-TYPE TRANSCRIPTIONAL REGULATOR PKSA"/>
    <property type="match status" value="1"/>
</dbReference>
<evidence type="ECO:0000256" key="1">
    <source>
        <dbReference type="ARBA" id="ARBA00023125"/>
    </source>
</evidence>
<gene>
    <name evidence="5" type="ORF">MTIM_52230</name>
</gene>
<dbReference type="PRINTS" id="PR00455">
    <property type="entry name" value="HTHTETR"/>
</dbReference>